<organism evidence="2 3">
    <name type="scientific">Magallana gigas</name>
    <name type="common">Pacific oyster</name>
    <name type="synonym">Crassostrea gigas</name>
    <dbReference type="NCBI Taxonomy" id="29159"/>
    <lineage>
        <taxon>Eukaryota</taxon>
        <taxon>Metazoa</taxon>
        <taxon>Spiralia</taxon>
        <taxon>Lophotrochozoa</taxon>
        <taxon>Mollusca</taxon>
        <taxon>Bivalvia</taxon>
        <taxon>Autobranchia</taxon>
        <taxon>Pteriomorphia</taxon>
        <taxon>Ostreida</taxon>
        <taxon>Ostreoidea</taxon>
        <taxon>Ostreidae</taxon>
        <taxon>Magallana</taxon>
    </lineage>
</organism>
<reference evidence="2" key="1">
    <citation type="submission" date="2022-08" db="UniProtKB">
        <authorList>
            <consortium name="EnsemblMetazoa"/>
        </authorList>
    </citation>
    <scope>IDENTIFICATION</scope>
    <source>
        <strain evidence="2">05x7-T-G4-1.051#20</strain>
    </source>
</reference>
<sequence length="177" mass="19572">MHTEGCKERWYGVNCSQLCIGHCRDNTTCNHVTGQCDKGCDAGWTGLKCDRECVDGTYGYACVKNCSGHCQNESSCNKQTGYCDRGCNPGYTDNDCRLGVLQKFSKFLTANFKYAGLNVSNLMEKTANIPVVSIVSTRHVIDLQENAYLGVKLVFMEKSVIKHVNGEINIGNWLHPG</sequence>
<dbReference type="PANTHER" id="PTHR24043:SF8">
    <property type="entry name" value="EGF-LIKE DOMAIN-CONTAINING PROTEIN"/>
    <property type="match status" value="1"/>
</dbReference>
<proteinExistence type="predicted"/>
<name>A0A8W8MSG1_MAGGI</name>
<accession>A0A8W8MSG1</accession>
<dbReference type="AlphaFoldDB" id="A0A8W8MSG1"/>
<dbReference type="InterPro" id="IPR042635">
    <property type="entry name" value="MEGF10/SREC1/2-like"/>
</dbReference>
<evidence type="ECO:0000256" key="1">
    <source>
        <dbReference type="ARBA" id="ARBA00022536"/>
    </source>
</evidence>
<evidence type="ECO:0000313" key="3">
    <source>
        <dbReference type="Proteomes" id="UP000005408"/>
    </source>
</evidence>
<dbReference type="PANTHER" id="PTHR24043">
    <property type="entry name" value="SCAVENGER RECEPTOR CLASS F"/>
    <property type="match status" value="1"/>
</dbReference>
<dbReference type="GO" id="GO:0005044">
    <property type="term" value="F:scavenger receptor activity"/>
    <property type="evidence" value="ECO:0007669"/>
    <property type="project" value="InterPro"/>
</dbReference>
<protein>
    <recommendedName>
        <fullName evidence="4">Multiple epidermal growth factor-like domains 10</fullName>
    </recommendedName>
</protein>
<keyword evidence="3" id="KW-1185">Reference proteome</keyword>
<dbReference type="Proteomes" id="UP000005408">
    <property type="component" value="Unassembled WGS sequence"/>
</dbReference>
<evidence type="ECO:0008006" key="4">
    <source>
        <dbReference type="Google" id="ProtNLM"/>
    </source>
</evidence>
<dbReference type="Gene3D" id="2.170.300.10">
    <property type="entry name" value="Tie2 ligand-binding domain superfamily"/>
    <property type="match status" value="1"/>
</dbReference>
<evidence type="ECO:0000313" key="2">
    <source>
        <dbReference type="EnsemblMetazoa" id="G34278.1:cds"/>
    </source>
</evidence>
<dbReference type="EnsemblMetazoa" id="G34278.1">
    <property type="protein sequence ID" value="G34278.1:cds"/>
    <property type="gene ID" value="G34278"/>
</dbReference>
<keyword evidence="1" id="KW-0245">EGF-like domain</keyword>